<sequence>RDRPCLPHLGQLPVSQSKPVIFMRRIYICLHKRNVERSSDVEKGIALSPMLARSAPRKMVLEGRVKTQRGGQNAILVDIAHILQLQHPSPNPVIAEKHLRGLEARRCPRDAIAMLR</sequence>
<organism evidence="1 2">
    <name type="scientific">Ponticaulis profundi</name>
    <dbReference type="NCBI Taxonomy" id="2665222"/>
    <lineage>
        <taxon>Bacteria</taxon>
        <taxon>Pseudomonadati</taxon>
        <taxon>Pseudomonadota</taxon>
        <taxon>Alphaproteobacteria</taxon>
        <taxon>Hyphomonadales</taxon>
        <taxon>Hyphomonadaceae</taxon>
        <taxon>Ponticaulis</taxon>
    </lineage>
</organism>
<evidence type="ECO:0000313" key="2">
    <source>
        <dbReference type="Proteomes" id="UP001596303"/>
    </source>
</evidence>
<reference evidence="2" key="1">
    <citation type="journal article" date="2019" name="Int. J. Syst. Evol. Microbiol.">
        <title>The Global Catalogue of Microorganisms (GCM) 10K type strain sequencing project: providing services to taxonomists for standard genome sequencing and annotation.</title>
        <authorList>
            <consortium name="The Broad Institute Genomics Platform"/>
            <consortium name="The Broad Institute Genome Sequencing Center for Infectious Disease"/>
            <person name="Wu L."/>
            <person name="Ma J."/>
        </authorList>
    </citation>
    <scope>NUCLEOTIDE SEQUENCE [LARGE SCALE GENOMIC DNA]</scope>
    <source>
        <strain evidence="2">CGMCC-1.15741</strain>
    </source>
</reference>
<evidence type="ECO:0000313" key="1">
    <source>
        <dbReference type="EMBL" id="MFC6199493.1"/>
    </source>
</evidence>
<dbReference type="Proteomes" id="UP001596303">
    <property type="component" value="Unassembled WGS sequence"/>
</dbReference>
<dbReference type="EMBL" id="JBHSSW010000039">
    <property type="protein sequence ID" value="MFC6199493.1"/>
    <property type="molecule type" value="Genomic_DNA"/>
</dbReference>
<name>A0ABW1SDV1_9PROT</name>
<dbReference type="RefSeq" id="WP_377380578.1">
    <property type="nucleotide sequence ID" value="NZ_JBHSSW010000039.1"/>
</dbReference>
<accession>A0ABW1SDV1</accession>
<protein>
    <submittedName>
        <fullName evidence="1">Uncharacterized protein</fullName>
    </submittedName>
</protein>
<comment type="caution">
    <text evidence="1">The sequence shown here is derived from an EMBL/GenBank/DDBJ whole genome shotgun (WGS) entry which is preliminary data.</text>
</comment>
<keyword evidence="2" id="KW-1185">Reference proteome</keyword>
<feature type="non-terminal residue" evidence="1">
    <location>
        <position position="1"/>
    </location>
</feature>
<gene>
    <name evidence="1" type="ORF">ACFQDM_15520</name>
</gene>
<proteinExistence type="predicted"/>